<organism evidence="1 3">
    <name type="scientific">Capnocytophaga catalasegens</name>
    <dbReference type="NCBI Taxonomy" id="1004260"/>
    <lineage>
        <taxon>Bacteria</taxon>
        <taxon>Pseudomonadati</taxon>
        <taxon>Bacteroidota</taxon>
        <taxon>Flavobacteriia</taxon>
        <taxon>Flavobacteriales</taxon>
        <taxon>Flavobacteriaceae</taxon>
        <taxon>Capnocytophaga</taxon>
    </lineage>
</organism>
<comment type="caution">
    <text evidence="1">The sequence shown here is derived from an EMBL/GenBank/DDBJ whole genome shotgun (WGS) entry which is preliminary data.</text>
</comment>
<evidence type="ECO:0000313" key="4">
    <source>
        <dbReference type="Proteomes" id="UP001208692"/>
    </source>
</evidence>
<dbReference type="EMBL" id="BQKB01000059">
    <property type="protein sequence ID" value="GJM54037.1"/>
    <property type="molecule type" value="Genomic_DNA"/>
</dbReference>
<dbReference type="AlphaFoldDB" id="A0AAV5AW11"/>
<sequence>MQEKLKVNKASYLAKHNGKIFRILTTQPINEVGKVITIDIDGVETDVNIY</sequence>
<proteinExistence type="predicted"/>
<keyword evidence="4" id="KW-1185">Reference proteome</keyword>
<accession>A0AAV5AW11</accession>
<evidence type="ECO:0000313" key="2">
    <source>
        <dbReference type="EMBL" id="GJM54037.1"/>
    </source>
</evidence>
<dbReference type="Proteomes" id="UP001208692">
    <property type="component" value="Unassembled WGS sequence"/>
</dbReference>
<dbReference type="RefSeq" id="WP_264846544.1">
    <property type="nucleotide sequence ID" value="NZ_BPMA01000022.1"/>
</dbReference>
<protein>
    <submittedName>
        <fullName evidence="1">Uncharacterized protein</fullName>
    </submittedName>
</protein>
<gene>
    <name evidence="1" type="ORF">RCZ15_08400</name>
    <name evidence="2" type="ORF">RCZ16_23530</name>
</gene>
<name>A0AAV5AW11_9FLAO</name>
<reference evidence="1 4" key="1">
    <citation type="submission" date="2021-11" db="EMBL/GenBank/DDBJ databases">
        <title>Draft genome sequence of Capnocytophaga sp. strain KC07075 isolated from cat oral cavity.</title>
        <authorList>
            <person name="Suzuki M."/>
            <person name="Imaoka K."/>
            <person name="Kimura M."/>
            <person name="Morikawa S."/>
            <person name="Maeda K."/>
        </authorList>
    </citation>
    <scope>NUCLEOTIDE SEQUENCE</scope>
    <source>
        <strain evidence="1">KC07075</strain>
        <strain evidence="2 4">KC07079</strain>
    </source>
</reference>
<evidence type="ECO:0000313" key="3">
    <source>
        <dbReference type="Proteomes" id="UP001207736"/>
    </source>
</evidence>
<evidence type="ECO:0000313" key="1">
    <source>
        <dbReference type="EMBL" id="GJM49865.1"/>
    </source>
</evidence>
<dbReference type="Proteomes" id="UP001207736">
    <property type="component" value="Unassembled WGS sequence"/>
</dbReference>
<dbReference type="EMBL" id="BQKA01000014">
    <property type="protein sequence ID" value="GJM49865.1"/>
    <property type="molecule type" value="Genomic_DNA"/>
</dbReference>